<evidence type="ECO:0008006" key="4">
    <source>
        <dbReference type="Google" id="ProtNLM"/>
    </source>
</evidence>
<feature type="region of interest" description="Disordered" evidence="1">
    <location>
        <begin position="48"/>
        <end position="73"/>
    </location>
</feature>
<evidence type="ECO:0000313" key="2">
    <source>
        <dbReference type="EMBL" id="CAL1269494.1"/>
    </source>
</evidence>
<evidence type="ECO:0000256" key="1">
    <source>
        <dbReference type="SAM" id="MobiDB-lite"/>
    </source>
</evidence>
<feature type="compositionally biased region" description="Low complexity" evidence="1">
    <location>
        <begin position="55"/>
        <end position="70"/>
    </location>
</feature>
<dbReference type="Proteomes" id="UP001497382">
    <property type="component" value="Unassembled WGS sequence"/>
</dbReference>
<protein>
    <recommendedName>
        <fullName evidence="4">PE-PGRS protein</fullName>
    </recommendedName>
</protein>
<organism evidence="2 3">
    <name type="scientific">Larinioides sclopetarius</name>
    <dbReference type="NCBI Taxonomy" id="280406"/>
    <lineage>
        <taxon>Eukaryota</taxon>
        <taxon>Metazoa</taxon>
        <taxon>Ecdysozoa</taxon>
        <taxon>Arthropoda</taxon>
        <taxon>Chelicerata</taxon>
        <taxon>Arachnida</taxon>
        <taxon>Araneae</taxon>
        <taxon>Araneomorphae</taxon>
        <taxon>Entelegynae</taxon>
        <taxon>Araneoidea</taxon>
        <taxon>Araneidae</taxon>
        <taxon>Larinioides</taxon>
    </lineage>
</organism>
<evidence type="ECO:0000313" key="3">
    <source>
        <dbReference type="Proteomes" id="UP001497382"/>
    </source>
</evidence>
<proteinExistence type="predicted"/>
<gene>
    <name evidence="2" type="ORF">LARSCL_LOCUS4768</name>
</gene>
<feature type="region of interest" description="Disordered" evidence="1">
    <location>
        <begin position="98"/>
        <end position="131"/>
    </location>
</feature>
<comment type="caution">
    <text evidence="2">The sequence shown here is derived from an EMBL/GenBank/DDBJ whole genome shotgun (WGS) entry which is preliminary data.</text>
</comment>
<accession>A0AAV1ZEH4</accession>
<dbReference type="AlphaFoldDB" id="A0AAV1ZEH4"/>
<keyword evidence="3" id="KW-1185">Reference proteome</keyword>
<sequence>MLKIFALNKVFIDTDLSLASKGTSVSVIAPKWEVIGIRTIELHGEDGASHAASKARNGPYAGNNGANGAPGRPGGSGENFYRIGSIFVGGTNLKLNAKGGKGGPGQAGGDGAQGLDGKDSPKPAEKDPKCEGERFKGFTCGTLDYIEYDKIGYTIQWNYKIFGTRGGKGGNEGDGGKGGIGGDLGNIVTLELSRPSKIIKLASVGEEGNSGKGGAGRLGGKDGNHQLANFKKKIDALKCYFMFQCKHSTWWEPIGTEKIYSRGPDGSNGLDGRNDKGIEYPKSANSIRLTNVINDYKIYQQKT</sequence>
<feature type="compositionally biased region" description="Basic and acidic residues" evidence="1">
    <location>
        <begin position="116"/>
        <end position="131"/>
    </location>
</feature>
<reference evidence="2 3" key="1">
    <citation type="submission" date="2024-04" db="EMBL/GenBank/DDBJ databases">
        <authorList>
            <person name="Rising A."/>
            <person name="Reimegard J."/>
            <person name="Sonavane S."/>
            <person name="Akerstrom W."/>
            <person name="Nylinder S."/>
            <person name="Hedman E."/>
            <person name="Kallberg Y."/>
        </authorList>
    </citation>
    <scope>NUCLEOTIDE SEQUENCE [LARGE SCALE GENOMIC DNA]</scope>
</reference>
<dbReference type="EMBL" id="CAXIEN010000041">
    <property type="protein sequence ID" value="CAL1269494.1"/>
    <property type="molecule type" value="Genomic_DNA"/>
</dbReference>
<feature type="compositionally biased region" description="Gly residues" evidence="1">
    <location>
        <begin position="99"/>
        <end position="114"/>
    </location>
</feature>
<name>A0AAV1ZEH4_9ARAC</name>